<keyword evidence="2" id="KW-1185">Reference proteome</keyword>
<gene>
    <name evidence="1" type="primary">OSBPL11</name>
    <name evidence="1" type="ORF">EYF80_065843</name>
</gene>
<comment type="caution">
    <text evidence="1">The sequence shown here is derived from an EMBL/GenBank/DDBJ whole genome shotgun (WGS) entry which is preliminary data.</text>
</comment>
<dbReference type="EMBL" id="SRLO01016618">
    <property type="protein sequence ID" value="TNN24034.1"/>
    <property type="molecule type" value="Genomic_DNA"/>
</dbReference>
<evidence type="ECO:0000313" key="2">
    <source>
        <dbReference type="Proteomes" id="UP000314294"/>
    </source>
</evidence>
<sequence length="155" mass="16131">MLSILYFVLDPEVGQLQYHLNELGRSQRPARGSLPLLGAMVVSCDEYPYMFTIQATTGDAYKLRGKTRGPSVFGGRGFSLIGLGGKDVLCGLGSSRSITVCSPLMDGGPRVTPLTGRSVSVARSSLRAACGVPADALLQDPGPLSGGSNVVVSTI</sequence>
<reference evidence="1 2" key="1">
    <citation type="submission" date="2019-03" db="EMBL/GenBank/DDBJ databases">
        <title>First draft genome of Liparis tanakae, snailfish: a comprehensive survey of snailfish specific genes.</title>
        <authorList>
            <person name="Kim W."/>
            <person name="Song I."/>
            <person name="Jeong J.-H."/>
            <person name="Kim D."/>
            <person name="Kim S."/>
            <person name="Ryu S."/>
            <person name="Song J.Y."/>
            <person name="Lee S.K."/>
        </authorList>
    </citation>
    <scope>NUCLEOTIDE SEQUENCE [LARGE SCALE GENOMIC DNA]</scope>
    <source>
        <tissue evidence="1">Muscle</tissue>
    </source>
</reference>
<organism evidence="1 2">
    <name type="scientific">Liparis tanakae</name>
    <name type="common">Tanaka's snailfish</name>
    <dbReference type="NCBI Taxonomy" id="230148"/>
    <lineage>
        <taxon>Eukaryota</taxon>
        <taxon>Metazoa</taxon>
        <taxon>Chordata</taxon>
        <taxon>Craniata</taxon>
        <taxon>Vertebrata</taxon>
        <taxon>Euteleostomi</taxon>
        <taxon>Actinopterygii</taxon>
        <taxon>Neopterygii</taxon>
        <taxon>Teleostei</taxon>
        <taxon>Neoteleostei</taxon>
        <taxon>Acanthomorphata</taxon>
        <taxon>Eupercaria</taxon>
        <taxon>Perciformes</taxon>
        <taxon>Cottioidei</taxon>
        <taxon>Cottales</taxon>
        <taxon>Liparidae</taxon>
        <taxon>Liparis</taxon>
    </lineage>
</organism>
<accession>A0A4Z2E600</accession>
<dbReference type="Proteomes" id="UP000314294">
    <property type="component" value="Unassembled WGS sequence"/>
</dbReference>
<dbReference type="AlphaFoldDB" id="A0A4Z2E600"/>
<evidence type="ECO:0000313" key="1">
    <source>
        <dbReference type="EMBL" id="TNN24034.1"/>
    </source>
</evidence>
<protein>
    <submittedName>
        <fullName evidence="1">Oxysterol-binding protein-related protein 11</fullName>
    </submittedName>
</protein>
<name>A0A4Z2E600_9TELE</name>
<dbReference type="OrthoDB" id="48057at2759"/>
<proteinExistence type="predicted"/>